<gene>
    <name evidence="2" type="ORF">Prudu_007224</name>
</gene>
<feature type="compositionally biased region" description="Low complexity" evidence="1">
    <location>
        <begin position="62"/>
        <end position="75"/>
    </location>
</feature>
<evidence type="ECO:0000256" key="1">
    <source>
        <dbReference type="SAM" id="MobiDB-lite"/>
    </source>
</evidence>
<feature type="non-terminal residue" evidence="2">
    <location>
        <position position="1"/>
    </location>
</feature>
<evidence type="ECO:0000313" key="2">
    <source>
        <dbReference type="EMBL" id="BBG97951.1"/>
    </source>
</evidence>
<sequence length="102" mass="11035">PVGYTQLPAMRILESFRPSPATLASLRKFAPKQTLASQGSVSPLPVRLVREKRRENQRCESSIRGPSSSSVSGTEIGLSWSVSPSPVKEQMFCTQSRSASVG</sequence>
<accession>A0A4Y1R1G5</accession>
<dbReference type="AlphaFoldDB" id="A0A4Y1R1G5"/>
<reference evidence="2" key="1">
    <citation type="journal article" date="2019" name="Science">
        <title>Mutation of a bHLH transcription factor allowed almond domestication.</title>
        <authorList>
            <person name="Sanchez-Perez R."/>
            <person name="Pavan S."/>
            <person name="Mazzeo R."/>
            <person name="Moldovan C."/>
            <person name="Aiese Cigliano R."/>
            <person name="Del Cueto J."/>
            <person name="Ricciardi F."/>
            <person name="Lotti C."/>
            <person name="Ricciardi L."/>
            <person name="Dicenta F."/>
            <person name="Lopez-Marques R.L."/>
            <person name="Lindberg Moller B."/>
        </authorList>
    </citation>
    <scope>NUCLEOTIDE SEQUENCE</scope>
</reference>
<name>A0A4Y1R1G5_PRUDU</name>
<proteinExistence type="predicted"/>
<feature type="region of interest" description="Disordered" evidence="1">
    <location>
        <begin position="52"/>
        <end position="75"/>
    </location>
</feature>
<dbReference type="EMBL" id="AP019298">
    <property type="protein sequence ID" value="BBG97951.1"/>
    <property type="molecule type" value="Genomic_DNA"/>
</dbReference>
<organism evidence="2">
    <name type="scientific">Prunus dulcis</name>
    <name type="common">Almond</name>
    <name type="synonym">Amygdalus dulcis</name>
    <dbReference type="NCBI Taxonomy" id="3755"/>
    <lineage>
        <taxon>Eukaryota</taxon>
        <taxon>Viridiplantae</taxon>
        <taxon>Streptophyta</taxon>
        <taxon>Embryophyta</taxon>
        <taxon>Tracheophyta</taxon>
        <taxon>Spermatophyta</taxon>
        <taxon>Magnoliopsida</taxon>
        <taxon>eudicotyledons</taxon>
        <taxon>Gunneridae</taxon>
        <taxon>Pentapetalae</taxon>
        <taxon>rosids</taxon>
        <taxon>fabids</taxon>
        <taxon>Rosales</taxon>
        <taxon>Rosaceae</taxon>
        <taxon>Amygdaloideae</taxon>
        <taxon>Amygdaleae</taxon>
        <taxon>Prunus</taxon>
    </lineage>
</organism>
<protein>
    <submittedName>
        <fullName evidence="2">Uncharacterized protein</fullName>
    </submittedName>
</protein>